<protein>
    <submittedName>
        <fullName evidence="2">Putative amidase</fullName>
    </submittedName>
</protein>
<accession>A0A0C6P3B7</accession>
<dbReference type="PANTHER" id="PTHR11895:SF176">
    <property type="entry name" value="AMIDASE AMID-RELATED"/>
    <property type="match status" value="1"/>
</dbReference>
<reference evidence="2 3" key="1">
    <citation type="journal article" date="2012" name="BMC Genomics">
        <title>Comparative genomics of the classical Bordetella subspecies: the evolution and exchange of virulence-associated diversity amongst closely related pathogens.</title>
        <authorList>
            <person name="Park J."/>
            <person name="Zhang Y."/>
            <person name="Buboltz A.M."/>
            <person name="Zhang X."/>
            <person name="Schuster S.C."/>
            <person name="Ahuja U."/>
            <person name="Liu M."/>
            <person name="Miller J.F."/>
            <person name="Sebaihia M."/>
            <person name="Bentley S.D."/>
            <person name="Parkhill J."/>
            <person name="Harvill E.T."/>
        </authorList>
    </citation>
    <scope>NUCLEOTIDE SEQUENCE [LARGE SCALE GENOMIC DNA]</scope>
    <source>
        <strain evidence="2 3">253</strain>
    </source>
</reference>
<dbReference type="AlphaFoldDB" id="A0A0C6P3B7"/>
<sequence length="449" mass="46044">MLPTLTQQSLALQEGRDTSSGLTQAALARAADPAGEGARVFTRVYAEQARAEARAADALRGAGVTRSAIDGLPLSIKDLFDVAGETTMAGSVARQDEPAAVRDAVVVRRLRAAGAVIVGRTNMTEFAYSGLGLNPHYGTPRNPWDRATGRIPGGSSSGAAVSVTDGMASGAIGSDTGGSVRIPAALCGLAGFKPSAQRVSMQGVLPLSANLDSIGPLAPSVRCCATLDAILAGGDDADIPAPAALRGLRLAVPTTLALDGLDAHVSATFSATLAKLAEAGACIDEIAVPEFAQLADINSKGGFTAAEAWAWHRDLIERAADRYDPRVVARIRRGADMSAADYIDLLAARQAWRARVEARIAGYDALVLPTVPVVAPAIADLEASDALFGSTNLLILRNPTLINFLDGSALSLPCHEAGTAPVGLMVAAANGSDRRVLAIGMAIEDLLGG</sequence>
<dbReference type="KEGG" id="bbh:BN112_0800"/>
<gene>
    <name evidence="2" type="ORF">BN112_0800</name>
</gene>
<organism evidence="2 3">
    <name type="scientific">Bordetella bronchiseptica 253</name>
    <dbReference type="NCBI Taxonomy" id="568707"/>
    <lineage>
        <taxon>Bacteria</taxon>
        <taxon>Pseudomonadati</taxon>
        <taxon>Pseudomonadota</taxon>
        <taxon>Betaproteobacteria</taxon>
        <taxon>Burkholderiales</taxon>
        <taxon>Alcaligenaceae</taxon>
        <taxon>Bordetella</taxon>
    </lineage>
</organism>
<proteinExistence type="predicted"/>
<dbReference type="RefSeq" id="WP_015063875.1">
    <property type="nucleotide sequence ID" value="NC_019382.1"/>
</dbReference>
<name>A0A0C6P3B7_BORBO</name>
<dbReference type="SUPFAM" id="SSF75304">
    <property type="entry name" value="Amidase signature (AS) enzymes"/>
    <property type="match status" value="1"/>
</dbReference>
<dbReference type="GO" id="GO:0003824">
    <property type="term" value="F:catalytic activity"/>
    <property type="evidence" value="ECO:0007669"/>
    <property type="project" value="InterPro"/>
</dbReference>
<dbReference type="Proteomes" id="UP000007564">
    <property type="component" value="Chromosome"/>
</dbReference>
<dbReference type="InterPro" id="IPR000120">
    <property type="entry name" value="Amidase"/>
</dbReference>
<evidence type="ECO:0000259" key="1">
    <source>
        <dbReference type="Pfam" id="PF01425"/>
    </source>
</evidence>
<dbReference type="OrthoDB" id="112488at2"/>
<dbReference type="InterPro" id="IPR036928">
    <property type="entry name" value="AS_sf"/>
</dbReference>
<dbReference type="Gene3D" id="3.90.1300.10">
    <property type="entry name" value="Amidase signature (AS) domain"/>
    <property type="match status" value="1"/>
</dbReference>
<dbReference type="PANTHER" id="PTHR11895">
    <property type="entry name" value="TRANSAMIDASE"/>
    <property type="match status" value="1"/>
</dbReference>
<evidence type="ECO:0000313" key="3">
    <source>
        <dbReference type="Proteomes" id="UP000007564"/>
    </source>
</evidence>
<evidence type="ECO:0000313" key="2">
    <source>
        <dbReference type="EMBL" id="CCJ52718.1"/>
    </source>
</evidence>
<dbReference type="InterPro" id="IPR023631">
    <property type="entry name" value="Amidase_dom"/>
</dbReference>
<dbReference type="Pfam" id="PF01425">
    <property type="entry name" value="Amidase"/>
    <property type="match status" value="1"/>
</dbReference>
<dbReference type="EMBL" id="HE965806">
    <property type="protein sequence ID" value="CCJ52718.1"/>
    <property type="molecule type" value="Genomic_DNA"/>
</dbReference>
<feature type="domain" description="Amidase" evidence="1">
    <location>
        <begin position="34"/>
        <end position="437"/>
    </location>
</feature>
<dbReference type="HOGENOM" id="CLU_009600_0_3_4"/>
<dbReference type="NCBIfam" id="NF005460">
    <property type="entry name" value="PRK07056.1"/>
    <property type="match status" value="1"/>
</dbReference>